<evidence type="ECO:0000259" key="1">
    <source>
        <dbReference type="Pfam" id="PF07435"/>
    </source>
</evidence>
<dbReference type="EMBL" id="JAPRAT010000004">
    <property type="protein sequence ID" value="MCZ0702245.1"/>
    <property type="molecule type" value="Genomic_DNA"/>
</dbReference>
<dbReference type="InterPro" id="IPR009996">
    <property type="entry name" value="YycH"/>
</dbReference>
<protein>
    <submittedName>
        <fullName evidence="2">Two-component system activity regulator YycH</fullName>
    </submittedName>
</protein>
<dbReference type="CDD" id="cd15787">
    <property type="entry name" value="YycH_N"/>
    <property type="match status" value="1"/>
</dbReference>
<gene>
    <name evidence="2" type="primary">yycH</name>
    <name evidence="2" type="ORF">OWO01_03345</name>
</gene>
<comment type="caution">
    <text evidence="2">The sequence shown here is derived from an EMBL/GenBank/DDBJ whole genome shotgun (WGS) entry which is preliminary data.</text>
</comment>
<organism evidence="2 3">
    <name type="scientific">Natronobacillus azotifigens</name>
    <dbReference type="NCBI Taxonomy" id="472978"/>
    <lineage>
        <taxon>Bacteria</taxon>
        <taxon>Bacillati</taxon>
        <taxon>Bacillota</taxon>
        <taxon>Bacilli</taxon>
        <taxon>Bacillales</taxon>
        <taxon>Bacillaceae</taxon>
        <taxon>Natronobacillus</taxon>
    </lineage>
</organism>
<keyword evidence="3" id="KW-1185">Reference proteome</keyword>
<evidence type="ECO:0000313" key="2">
    <source>
        <dbReference type="EMBL" id="MCZ0702245.1"/>
    </source>
</evidence>
<evidence type="ECO:0000313" key="3">
    <source>
        <dbReference type="Proteomes" id="UP001084197"/>
    </source>
</evidence>
<proteinExistence type="predicted"/>
<dbReference type="RefSeq" id="WP_268779012.1">
    <property type="nucleotide sequence ID" value="NZ_JAPRAT010000004.1"/>
</dbReference>
<dbReference type="Pfam" id="PF07435">
    <property type="entry name" value="YycH"/>
    <property type="match status" value="1"/>
</dbReference>
<feature type="domain" description="Regulatory protein YycH" evidence="1">
    <location>
        <begin position="4"/>
        <end position="429"/>
    </location>
</feature>
<dbReference type="Gene3D" id="3.30.310.160">
    <property type="entry name" value="YycH protein, domain 2"/>
    <property type="match status" value="1"/>
</dbReference>
<name>A0A9J6R9G3_9BACI</name>
<dbReference type="InterPro" id="IPR042274">
    <property type="entry name" value="YycH/YycI_2"/>
</dbReference>
<sequence>MSLENLKSILLFFLIISSLLLTVAIWNYQPDFRTTQTEDDLIDAQLNGNTLTKREVISPGQIVFHTGDVPVGLSEKANEQELFQQMMEWSLYNFDFTMIPEDEEIMEGNHLEVVFSTSIPMELAYDLFSVDSEIELPDTSFNRIYIQLDSDGSDQDYQLLFVDSRENQAIQANMQNFSQEMQQIMSLLADNQFNTFQSFVNSNGNRIYLPEEVEMNTLLFSYLQLPIEPFQNLLFNKPTNVRSSFTVNGNIVYTDGTRILEREQLRVSFTNPINENSADNVITEYQLLDQVQNYLNTHGAFTFEEPFSYFLSNVSTATHTNAVEYTLSYRGFPIYDKEEITTISVNWHNQDVYQYNHPFVQILDQRGVDQASYQLPSAEQVIEILEGENYHGSMIHDVTLGYQVEQHTGGQGQVYRLTPTWYVRGVRGWQPLLVPDEQVGGDYDAMGTN</sequence>
<dbReference type="Proteomes" id="UP001084197">
    <property type="component" value="Unassembled WGS sequence"/>
</dbReference>
<accession>A0A9J6R9G3</accession>
<reference evidence="2" key="1">
    <citation type="submission" date="2022-11" db="EMBL/GenBank/DDBJ databases">
        <title>WGS of Natronobacillus azotifigens 24KS-1, an anaerobic diazotrophic haloalkaliphile from soda-rich habitats.</title>
        <authorList>
            <person name="Sorokin D.Y."/>
            <person name="Merkel A.Y."/>
        </authorList>
    </citation>
    <scope>NUCLEOTIDE SEQUENCE</scope>
    <source>
        <strain evidence="2">24KS-1</strain>
    </source>
</reference>
<dbReference type="AlphaFoldDB" id="A0A9J6R9G3"/>